<evidence type="ECO:0000313" key="4">
    <source>
        <dbReference type="Proteomes" id="UP000698242"/>
    </source>
</evidence>
<dbReference type="InterPro" id="IPR036249">
    <property type="entry name" value="Thioredoxin-like_sf"/>
</dbReference>
<organism evidence="3 4">
    <name type="scientific">Profundibacterium mesophilum KAUST100406-0324</name>
    <dbReference type="NCBI Taxonomy" id="1037889"/>
    <lineage>
        <taxon>Bacteria</taxon>
        <taxon>Pseudomonadati</taxon>
        <taxon>Pseudomonadota</taxon>
        <taxon>Alphaproteobacteria</taxon>
        <taxon>Rhodobacterales</taxon>
        <taxon>Roseobacteraceae</taxon>
        <taxon>Profundibacterium</taxon>
    </lineage>
</organism>
<dbReference type="CDD" id="cd03057">
    <property type="entry name" value="GST_N_Beta"/>
    <property type="match status" value="1"/>
</dbReference>
<dbReference type="EC" id="2.5.1.18" evidence="3"/>
<keyword evidence="4" id="KW-1185">Reference proteome</keyword>
<protein>
    <submittedName>
        <fullName evidence="3">Glutathione S-transferase</fullName>
        <ecNumber evidence="3">2.5.1.18</ecNumber>
    </submittedName>
</protein>
<dbReference type="RefSeq" id="WP_159963900.1">
    <property type="nucleotide sequence ID" value="NZ_APKE01000007.1"/>
</dbReference>
<evidence type="ECO:0000259" key="2">
    <source>
        <dbReference type="PROSITE" id="PS50405"/>
    </source>
</evidence>
<reference evidence="3" key="1">
    <citation type="submission" date="2013-03" db="EMBL/GenBank/DDBJ databases">
        <title>Genome Sequence of the Profundibacterium mesophilum strain KAUST100406-0324T from Red Sea, a novel genus in the family Rhodobacteraceae.</title>
        <authorList>
            <person name="Essack M."/>
            <person name="Alam I."/>
            <person name="Lafi F."/>
            <person name="Alawi W."/>
            <person name="Kamanu F."/>
            <person name="Al-Suwailem A."/>
            <person name="Lee O.O."/>
            <person name="Xu Y."/>
            <person name="Bajic V."/>
            <person name="Qian P.-Y."/>
            <person name="Archer J."/>
        </authorList>
    </citation>
    <scope>NUCLEOTIDE SEQUENCE</scope>
    <source>
        <strain evidence="3">KAUST100406-0324</strain>
    </source>
</reference>
<evidence type="ECO:0000259" key="1">
    <source>
        <dbReference type="PROSITE" id="PS50404"/>
    </source>
</evidence>
<name>A0A921TG60_9RHOB</name>
<dbReference type="InterPro" id="IPR040079">
    <property type="entry name" value="Glutathione_S-Trfase"/>
</dbReference>
<accession>A0A921TG60</accession>
<dbReference type="Gene3D" id="3.40.30.10">
    <property type="entry name" value="Glutaredoxin"/>
    <property type="match status" value="1"/>
</dbReference>
<dbReference type="EMBL" id="APKE01000007">
    <property type="protein sequence ID" value="KAF0677129.1"/>
    <property type="molecule type" value="Genomic_DNA"/>
</dbReference>
<dbReference type="Proteomes" id="UP000698242">
    <property type="component" value="Unassembled WGS sequence"/>
</dbReference>
<dbReference type="SFLD" id="SFLDG00358">
    <property type="entry name" value="Main_(cytGST)"/>
    <property type="match status" value="1"/>
</dbReference>
<feature type="domain" description="GST C-terminal" evidence="2">
    <location>
        <begin position="88"/>
        <end position="209"/>
    </location>
</feature>
<evidence type="ECO:0000313" key="3">
    <source>
        <dbReference type="EMBL" id="KAF0677129.1"/>
    </source>
</evidence>
<dbReference type="InterPro" id="IPR004046">
    <property type="entry name" value="GST_C"/>
</dbReference>
<dbReference type="Pfam" id="PF14497">
    <property type="entry name" value="GST_C_3"/>
    <property type="match status" value="1"/>
</dbReference>
<feature type="domain" description="GST N-terminal" evidence="1">
    <location>
        <begin position="1"/>
        <end position="83"/>
    </location>
</feature>
<dbReference type="InterPro" id="IPR010987">
    <property type="entry name" value="Glutathione-S-Trfase_C-like"/>
</dbReference>
<comment type="caution">
    <text evidence="3">The sequence shown here is derived from an EMBL/GenBank/DDBJ whole genome shotgun (WGS) entry which is preliminary data.</text>
</comment>
<dbReference type="SUPFAM" id="SSF47616">
    <property type="entry name" value="GST C-terminal domain-like"/>
    <property type="match status" value="1"/>
</dbReference>
<sequence length="209" mass="22591">MTQKLTFFLARGTISVAPHIVLEELGLPYEPRWIDLRAGAQRGASYLEVNPKGRVPALSTPQGVLTETHAILVWLASTHPDAGLLPADPWERARIDELALYLAATMHVAHAHFARGGRWADDADAVAAMKAKAPALMAECCAVIEARLNDHEGPWATASGYTIADPYLYAVCRWLKGDGVAIADYPALAAHHAAMAEREAVKTVEARHA</sequence>
<proteinExistence type="predicted"/>
<dbReference type="PANTHER" id="PTHR44051:SF8">
    <property type="entry name" value="GLUTATHIONE S-TRANSFERASE GSTA"/>
    <property type="match status" value="1"/>
</dbReference>
<dbReference type="SFLD" id="SFLDS00019">
    <property type="entry name" value="Glutathione_Transferase_(cytos"/>
    <property type="match status" value="1"/>
</dbReference>
<dbReference type="SUPFAM" id="SSF52833">
    <property type="entry name" value="Thioredoxin-like"/>
    <property type="match status" value="1"/>
</dbReference>
<dbReference type="PROSITE" id="PS50405">
    <property type="entry name" value="GST_CTER"/>
    <property type="match status" value="1"/>
</dbReference>
<dbReference type="InterPro" id="IPR036282">
    <property type="entry name" value="Glutathione-S-Trfase_C_sf"/>
</dbReference>
<dbReference type="PROSITE" id="PS50404">
    <property type="entry name" value="GST_NTER"/>
    <property type="match status" value="1"/>
</dbReference>
<dbReference type="Gene3D" id="1.20.1050.10">
    <property type="match status" value="1"/>
</dbReference>
<dbReference type="InterPro" id="IPR004045">
    <property type="entry name" value="Glutathione_S-Trfase_N"/>
</dbReference>
<dbReference type="OrthoDB" id="7583243at2"/>
<dbReference type="PANTHER" id="PTHR44051">
    <property type="entry name" value="GLUTATHIONE S-TRANSFERASE-RELATED"/>
    <property type="match status" value="1"/>
</dbReference>
<dbReference type="GO" id="GO:0004364">
    <property type="term" value="F:glutathione transferase activity"/>
    <property type="evidence" value="ECO:0007669"/>
    <property type="project" value="UniProtKB-EC"/>
</dbReference>
<keyword evidence="3" id="KW-0808">Transferase</keyword>
<dbReference type="SFLD" id="SFLDG01150">
    <property type="entry name" value="Main.1:_Beta-like"/>
    <property type="match status" value="1"/>
</dbReference>
<dbReference type="AlphaFoldDB" id="A0A921TG60"/>
<dbReference type="Pfam" id="PF13409">
    <property type="entry name" value="GST_N_2"/>
    <property type="match status" value="1"/>
</dbReference>
<gene>
    <name evidence="3" type="primary">gst</name>
    <name evidence="3" type="ORF">PMES_00444</name>
</gene>